<accession>A0A8J6TIL0</accession>
<dbReference type="PANTHER" id="PTHR33490:SF3">
    <property type="entry name" value="CONSERVED INTEGRAL MEMBRANE PROTEIN"/>
    <property type="match status" value="1"/>
</dbReference>
<feature type="domain" description="Transglutaminase-like" evidence="1">
    <location>
        <begin position="71"/>
        <end position="143"/>
    </location>
</feature>
<organism evidence="2 3">
    <name type="scientific">Candidatus Desulfatibia profunda</name>
    <dbReference type="NCBI Taxonomy" id="2841695"/>
    <lineage>
        <taxon>Bacteria</taxon>
        <taxon>Pseudomonadati</taxon>
        <taxon>Thermodesulfobacteriota</taxon>
        <taxon>Desulfobacteria</taxon>
        <taxon>Desulfobacterales</taxon>
        <taxon>Desulfobacterales incertae sedis</taxon>
        <taxon>Candidatus Desulfatibia</taxon>
    </lineage>
</organism>
<dbReference type="InterPro" id="IPR038765">
    <property type="entry name" value="Papain-like_cys_pep_sf"/>
</dbReference>
<gene>
    <name evidence="2" type="ORF">H8E23_07250</name>
</gene>
<dbReference type="InterPro" id="IPR002931">
    <property type="entry name" value="Transglutaminase-like"/>
</dbReference>
<dbReference type="PANTHER" id="PTHR33490">
    <property type="entry name" value="BLR5614 PROTEIN-RELATED"/>
    <property type="match status" value="1"/>
</dbReference>
<sequence>MKNIDKTYFAPTAIIDSDHPSIIEYANAKVSGAGRDSVAMAVKLYYAVRDDIWYDPYYPFYLPEHYRASNVLKSGRGYCVSKAALLCALGRAGGIPSRIGFGTVRNHLATPKLIDFIGSDVFVYHGFTEFFLEDKWVKATPTFNAELCQKHHVAPLEFNGRDDSIFHPYNMEKKQFMEYLEYHGTYADIPVDTILAAWEKAYGKDRVQKWIHDLENAKTAIDS</sequence>
<dbReference type="Gene3D" id="3.10.620.30">
    <property type="match status" value="1"/>
</dbReference>
<dbReference type="SMART" id="SM00460">
    <property type="entry name" value="TGc"/>
    <property type="match status" value="1"/>
</dbReference>
<dbReference type="Pfam" id="PF01841">
    <property type="entry name" value="Transglut_core"/>
    <property type="match status" value="1"/>
</dbReference>
<dbReference type="SUPFAM" id="SSF54001">
    <property type="entry name" value="Cysteine proteinases"/>
    <property type="match status" value="1"/>
</dbReference>
<dbReference type="Proteomes" id="UP000603434">
    <property type="component" value="Unassembled WGS sequence"/>
</dbReference>
<evidence type="ECO:0000313" key="2">
    <source>
        <dbReference type="EMBL" id="MBC8361177.1"/>
    </source>
</evidence>
<evidence type="ECO:0000313" key="3">
    <source>
        <dbReference type="Proteomes" id="UP000603434"/>
    </source>
</evidence>
<reference evidence="2 3" key="1">
    <citation type="submission" date="2020-08" db="EMBL/GenBank/DDBJ databases">
        <title>Bridging the membrane lipid divide: bacteria of the FCB group superphylum have the potential to synthesize archaeal ether lipids.</title>
        <authorList>
            <person name="Villanueva L."/>
            <person name="Von Meijenfeldt F.A.B."/>
            <person name="Westbye A.B."/>
            <person name="Yadav S."/>
            <person name="Hopmans E.C."/>
            <person name="Dutilh B.E."/>
            <person name="Sinninghe Damste J.S."/>
        </authorList>
    </citation>
    <scope>NUCLEOTIDE SEQUENCE [LARGE SCALE GENOMIC DNA]</scope>
    <source>
        <strain evidence="2">NIOZ-UU30</strain>
    </source>
</reference>
<evidence type="ECO:0000259" key="1">
    <source>
        <dbReference type="SMART" id="SM00460"/>
    </source>
</evidence>
<dbReference type="AlphaFoldDB" id="A0A8J6TIL0"/>
<comment type="caution">
    <text evidence="2">The sequence shown here is derived from an EMBL/GenBank/DDBJ whole genome shotgun (WGS) entry which is preliminary data.</text>
</comment>
<dbReference type="EMBL" id="JACNJH010000125">
    <property type="protein sequence ID" value="MBC8361177.1"/>
    <property type="molecule type" value="Genomic_DNA"/>
</dbReference>
<name>A0A8J6TIL0_9BACT</name>
<proteinExistence type="predicted"/>
<protein>
    <submittedName>
        <fullName evidence="2">Transglutaminase domain-containing protein</fullName>
    </submittedName>
</protein>